<keyword evidence="1" id="KW-0732">Signal</keyword>
<dbReference type="SUPFAM" id="SSF56281">
    <property type="entry name" value="Metallo-hydrolase/oxidoreductase"/>
    <property type="match status" value="1"/>
</dbReference>
<dbReference type="Gene3D" id="3.60.15.10">
    <property type="entry name" value="Ribonuclease Z/Hydroxyacylglutathione hydrolase-like"/>
    <property type="match status" value="1"/>
</dbReference>
<name>A0ABP9N8B0_9GAMM</name>
<dbReference type="CDD" id="cd07739">
    <property type="entry name" value="metallo-hydrolase-like_MBL-fold"/>
    <property type="match status" value="1"/>
</dbReference>
<dbReference type="PANTHER" id="PTHR42951">
    <property type="entry name" value="METALLO-BETA-LACTAMASE DOMAIN-CONTAINING"/>
    <property type="match status" value="1"/>
</dbReference>
<dbReference type="PANTHER" id="PTHR42951:SF14">
    <property type="entry name" value="METALLO-BETA-LACTAMASE SUPERFAMILY PROTEIN"/>
    <property type="match status" value="1"/>
</dbReference>
<feature type="domain" description="Metallo-beta-lactamase" evidence="2">
    <location>
        <begin position="43"/>
        <end position="225"/>
    </location>
</feature>
<feature type="signal peptide" evidence="1">
    <location>
        <begin position="1"/>
        <end position="25"/>
    </location>
</feature>
<dbReference type="SMART" id="SM00849">
    <property type="entry name" value="Lactamase_B"/>
    <property type="match status" value="1"/>
</dbReference>
<dbReference type="InterPro" id="IPR001279">
    <property type="entry name" value="Metallo-B-lactamas"/>
</dbReference>
<proteinExistence type="predicted"/>
<evidence type="ECO:0000313" key="3">
    <source>
        <dbReference type="EMBL" id="GAA5110408.1"/>
    </source>
</evidence>
<accession>A0ABP9N8B0</accession>
<dbReference type="Proteomes" id="UP001500171">
    <property type="component" value="Unassembled WGS sequence"/>
</dbReference>
<gene>
    <name evidence="3" type="ORF">GCM10023211_14830</name>
</gene>
<dbReference type="Pfam" id="PF00753">
    <property type="entry name" value="Lactamase_B"/>
    <property type="match status" value="1"/>
</dbReference>
<evidence type="ECO:0000313" key="4">
    <source>
        <dbReference type="Proteomes" id="UP001500171"/>
    </source>
</evidence>
<evidence type="ECO:0000256" key="1">
    <source>
        <dbReference type="SAM" id="SignalP"/>
    </source>
</evidence>
<dbReference type="EMBL" id="BAABHY010000001">
    <property type="protein sequence ID" value="GAA5110408.1"/>
    <property type="molecule type" value="Genomic_DNA"/>
</dbReference>
<comment type="caution">
    <text evidence="3">The sequence shown here is derived from an EMBL/GenBank/DDBJ whole genome shotgun (WGS) entry which is preliminary data.</text>
</comment>
<dbReference type="PROSITE" id="PS51257">
    <property type="entry name" value="PROKAR_LIPOPROTEIN"/>
    <property type="match status" value="1"/>
</dbReference>
<evidence type="ECO:0000259" key="2">
    <source>
        <dbReference type="SMART" id="SM00849"/>
    </source>
</evidence>
<feature type="chain" id="PRO_5046179230" evidence="1">
    <location>
        <begin position="26"/>
        <end position="291"/>
    </location>
</feature>
<protein>
    <submittedName>
        <fullName evidence="3">Vmh family MBL fold metallo-hydrolase</fullName>
    </submittedName>
</protein>
<dbReference type="InterPro" id="IPR036866">
    <property type="entry name" value="RibonucZ/Hydroxyglut_hydro"/>
</dbReference>
<keyword evidence="4" id="KW-1185">Reference proteome</keyword>
<organism evidence="3 4">
    <name type="scientific">Orbus sasakiae</name>
    <dbReference type="NCBI Taxonomy" id="1078475"/>
    <lineage>
        <taxon>Bacteria</taxon>
        <taxon>Pseudomonadati</taxon>
        <taxon>Pseudomonadota</taxon>
        <taxon>Gammaproteobacteria</taxon>
        <taxon>Orbales</taxon>
        <taxon>Orbaceae</taxon>
        <taxon>Orbus</taxon>
    </lineage>
</organism>
<dbReference type="RefSeq" id="WP_345490459.1">
    <property type="nucleotide sequence ID" value="NZ_BAABHY010000001.1"/>
</dbReference>
<reference evidence="4" key="1">
    <citation type="journal article" date="2019" name="Int. J. Syst. Evol. Microbiol.">
        <title>The Global Catalogue of Microorganisms (GCM) 10K type strain sequencing project: providing services to taxonomists for standard genome sequencing and annotation.</title>
        <authorList>
            <consortium name="The Broad Institute Genomics Platform"/>
            <consortium name="The Broad Institute Genome Sequencing Center for Infectious Disease"/>
            <person name="Wu L."/>
            <person name="Ma J."/>
        </authorList>
    </citation>
    <scope>NUCLEOTIDE SEQUENCE [LARGE SCALE GENOMIC DNA]</scope>
    <source>
        <strain evidence="4">JCM 18050</strain>
    </source>
</reference>
<dbReference type="InterPro" id="IPR050855">
    <property type="entry name" value="NDM-1-like"/>
</dbReference>
<sequence>MALLKRLVFLCSIVLMLAACTTQQAGKISAFSVYNPNNNAIFPVTSTIFYNQYEAMLVDAQFTVQDAQHIVEKIQKSGKPLTLIYISHSDPDFYFGLDTILNAYPNARVVATQATVDRIKQTSTDKLKYWRSQLGKQAPTKIVVPNILANDVVYFGDEVFEIKGHDASHTYLWLPSMKMIVGGALLSNNMYVWTADAKTPQARLNWDSTIVDMLNLQPQVAIPGHYLGPQPQGIEAIDFTHQYLKTFDYILLSRSSVNDVISSMKKLYPDLGGEINLDMSTKITLGEMKFD</sequence>